<dbReference type="AlphaFoldDB" id="A0A8K0UJ59"/>
<dbReference type="InterPro" id="IPR001810">
    <property type="entry name" value="F-box_dom"/>
</dbReference>
<comment type="caution">
    <text evidence="2">The sequence shown here is derived from an EMBL/GenBank/DDBJ whole genome shotgun (WGS) entry which is preliminary data.</text>
</comment>
<dbReference type="EMBL" id="JAEVFJ010000031">
    <property type="protein sequence ID" value="KAH8092579.1"/>
    <property type="molecule type" value="Genomic_DNA"/>
</dbReference>
<name>A0A8K0UJ59_9AGAR</name>
<protein>
    <recommendedName>
        <fullName evidence="1">F-box domain-containing protein</fullName>
    </recommendedName>
</protein>
<sequence length="549" mass="61938">MAMKERFTARCTTALRSNPVHRGGLVSSSSSFLSSISTFLEYMIHLRINGKHSLLTSLPSELILQICYSLDRKDLPAFARISRTTYAIAVTLLYRHITLTNSSAAYYCLASLAYSPQARDLAKYVFTFALESFVPWNFGQEQAVYFRTALNISVRRMVNIRSFRCMLGGYFGDDVAYELLPHANTLTSLSVSLPVVPPWMEANLPAWRRSGLTMRLPKLNTFEFEYAADRPPMCPMYDRFVRHILTAHACQLKSLKFPPWFTSEYFLDIVPQPVTFPCLESITLQASTISASVSTKIVTATSLTFPSFQPLIRPALPHFAFPNLTYFSGSCRVFPDILSASAHRPIQTVQFDGAMLDMDDTAVLADPVQPKWSHALRAFRQFVYSSSQVKELSFYVQSLDAVALRKCLPFWGTLERVTICLRSDLKNFKKLLSLGKHLLASMPSLHTFYLSDEPFYVHRNKRFSFAHDHAFHLAVLDRWTKACPTLKRVSFTALRVWVRVASSSAGVIADRKGKGKEREGAGDAGWKWILDDPPRRASLGGLVMGRVKA</sequence>
<keyword evidence="3" id="KW-1185">Reference proteome</keyword>
<evidence type="ECO:0000259" key="1">
    <source>
        <dbReference type="PROSITE" id="PS50181"/>
    </source>
</evidence>
<dbReference type="OrthoDB" id="2745253at2759"/>
<reference evidence="2" key="1">
    <citation type="journal article" date="2021" name="New Phytol.">
        <title>Evolutionary innovations through gain and loss of genes in the ectomycorrhizal Boletales.</title>
        <authorList>
            <person name="Wu G."/>
            <person name="Miyauchi S."/>
            <person name="Morin E."/>
            <person name="Kuo A."/>
            <person name="Drula E."/>
            <person name="Varga T."/>
            <person name="Kohler A."/>
            <person name="Feng B."/>
            <person name="Cao Y."/>
            <person name="Lipzen A."/>
            <person name="Daum C."/>
            <person name="Hundley H."/>
            <person name="Pangilinan J."/>
            <person name="Johnson J."/>
            <person name="Barry K."/>
            <person name="LaButti K."/>
            <person name="Ng V."/>
            <person name="Ahrendt S."/>
            <person name="Min B."/>
            <person name="Choi I.G."/>
            <person name="Park H."/>
            <person name="Plett J.M."/>
            <person name="Magnuson J."/>
            <person name="Spatafora J.W."/>
            <person name="Nagy L.G."/>
            <person name="Henrissat B."/>
            <person name="Grigoriev I.V."/>
            <person name="Yang Z.L."/>
            <person name="Xu J."/>
            <person name="Martin F.M."/>
        </authorList>
    </citation>
    <scope>NUCLEOTIDE SEQUENCE</scope>
    <source>
        <strain evidence="2">KKN 215</strain>
    </source>
</reference>
<evidence type="ECO:0000313" key="2">
    <source>
        <dbReference type="EMBL" id="KAH8092579.1"/>
    </source>
</evidence>
<evidence type="ECO:0000313" key="3">
    <source>
        <dbReference type="Proteomes" id="UP000813824"/>
    </source>
</evidence>
<dbReference type="PROSITE" id="PS50181">
    <property type="entry name" value="FBOX"/>
    <property type="match status" value="1"/>
</dbReference>
<accession>A0A8K0UJ59</accession>
<feature type="domain" description="F-box" evidence="1">
    <location>
        <begin position="52"/>
        <end position="97"/>
    </location>
</feature>
<dbReference type="Pfam" id="PF00646">
    <property type="entry name" value="F-box"/>
    <property type="match status" value="1"/>
</dbReference>
<dbReference type="Proteomes" id="UP000813824">
    <property type="component" value="Unassembled WGS sequence"/>
</dbReference>
<proteinExistence type="predicted"/>
<organism evidence="2 3">
    <name type="scientific">Cristinia sonorae</name>
    <dbReference type="NCBI Taxonomy" id="1940300"/>
    <lineage>
        <taxon>Eukaryota</taxon>
        <taxon>Fungi</taxon>
        <taxon>Dikarya</taxon>
        <taxon>Basidiomycota</taxon>
        <taxon>Agaricomycotina</taxon>
        <taxon>Agaricomycetes</taxon>
        <taxon>Agaricomycetidae</taxon>
        <taxon>Agaricales</taxon>
        <taxon>Pleurotineae</taxon>
        <taxon>Stephanosporaceae</taxon>
        <taxon>Cristinia</taxon>
    </lineage>
</organism>
<gene>
    <name evidence="2" type="ORF">BXZ70DRAFT_445080</name>
</gene>